<gene>
    <name evidence="1" type="ORF">HCN56_05705</name>
</gene>
<organism evidence="1 2">
    <name type="scientific">Streptomyces lonarensis</name>
    <dbReference type="NCBI Taxonomy" id="700599"/>
    <lineage>
        <taxon>Bacteria</taxon>
        <taxon>Bacillati</taxon>
        <taxon>Actinomycetota</taxon>
        <taxon>Actinomycetes</taxon>
        <taxon>Kitasatosporales</taxon>
        <taxon>Streptomycetaceae</taxon>
        <taxon>Streptomyces</taxon>
    </lineage>
</organism>
<evidence type="ECO:0000313" key="1">
    <source>
        <dbReference type="EMBL" id="NJQ05086.1"/>
    </source>
</evidence>
<sequence>MDAPELDSYIRRKFAEHAEVPEDELFQSGVTLADVVGRSPRMTNSIDLMESFARTANSLRKDHGIRVRLPALPLDTPLTEVVALFLAECERQQPGAVA</sequence>
<evidence type="ECO:0000313" key="2">
    <source>
        <dbReference type="Proteomes" id="UP000578686"/>
    </source>
</evidence>
<proteinExistence type="predicted"/>
<dbReference type="Proteomes" id="UP000578686">
    <property type="component" value="Unassembled WGS sequence"/>
</dbReference>
<comment type="caution">
    <text evidence="1">The sequence shown here is derived from an EMBL/GenBank/DDBJ whole genome shotgun (WGS) entry which is preliminary data.</text>
</comment>
<dbReference type="AlphaFoldDB" id="A0A7X6HXZ4"/>
<dbReference type="EMBL" id="JAAVJD010000025">
    <property type="protein sequence ID" value="NJQ05086.1"/>
    <property type="molecule type" value="Genomic_DNA"/>
</dbReference>
<reference evidence="1 2" key="1">
    <citation type="submission" date="2020-03" db="EMBL/GenBank/DDBJ databases">
        <title>Draft genome of Streptomyces sp. ventii, isolated from the Axial Seamount in the Pacific Ocean, and resequencing of the two type strains Streptomyces lonarensis strain NCL 716 and Streptomyces bohaiensis strain 11A07.</title>
        <authorList>
            <person name="Loughran R.M."/>
            <person name="Pfannmuller K.M."/>
            <person name="Wasson B.J."/>
            <person name="Deadmond M.C."/>
            <person name="Paddock B.E."/>
            <person name="Koyack M.J."/>
            <person name="Gallegos D.A."/>
            <person name="Mitchell E.A."/>
            <person name="Ushijima B."/>
            <person name="Saw J.H."/>
            <person name="Mcphail K.L."/>
            <person name="Videau P."/>
        </authorList>
    </citation>
    <scope>NUCLEOTIDE SEQUENCE [LARGE SCALE GENOMIC DNA]</scope>
    <source>
        <strain evidence="1 2">NCL716</strain>
    </source>
</reference>
<name>A0A7X6HXZ4_9ACTN</name>
<dbReference type="RefSeq" id="WP_167968378.1">
    <property type="nucleotide sequence ID" value="NZ_BHZG01000097.1"/>
</dbReference>
<accession>A0A7X6HXZ4</accession>
<protein>
    <recommendedName>
        <fullName evidence="3">Carrier domain-containing protein</fullName>
    </recommendedName>
</protein>
<keyword evidence="2" id="KW-1185">Reference proteome</keyword>
<evidence type="ECO:0008006" key="3">
    <source>
        <dbReference type="Google" id="ProtNLM"/>
    </source>
</evidence>